<evidence type="ECO:0000256" key="10">
    <source>
        <dbReference type="ARBA" id="ARBA00023303"/>
    </source>
</evidence>
<evidence type="ECO:0000313" key="16">
    <source>
        <dbReference type="WBParaSite" id="TMUE_2000010667.1"/>
    </source>
</evidence>
<sequence length="240" mass="27507">MRDTHLLEAHVRLQMIRKTVTEEGEVLPLDQHEMNVGFDRGLDRLFLIWPITICHVIDDRSPLYEYSRQTLKTAQVEIVAILEGIVESTGMTAQALTSYLPSEIRWGHRFEELITNQNLNGGYHVDWSLFHKTFAVQTPQKSAKSLHEVKLNGTRDASEYCDGRKDDESNDERHSSEHITELSPEDEEKSPLTDKLKGLPFIDRNTPSPSQTRHAKNLAAIAKSEIINIFMTEEKSDYSF</sequence>
<keyword evidence="6 11" id="KW-0630">Potassium</keyword>
<keyword evidence="3 11" id="KW-0633">Potassium transport</keyword>
<feature type="compositionally biased region" description="Basic and acidic residues" evidence="12">
    <location>
        <begin position="157"/>
        <end position="180"/>
    </location>
</feature>
<evidence type="ECO:0000256" key="6">
    <source>
        <dbReference type="ARBA" id="ARBA00022958"/>
    </source>
</evidence>
<evidence type="ECO:0000256" key="12">
    <source>
        <dbReference type="SAM" id="MobiDB-lite"/>
    </source>
</evidence>
<dbReference type="PRINTS" id="PR01320">
    <property type="entry name" value="KIRCHANNEL"/>
</dbReference>
<dbReference type="PANTHER" id="PTHR11767:SF51">
    <property type="entry name" value="INWARD RECTIFIER POTASSIUM CHANNEL IRK-1"/>
    <property type="match status" value="1"/>
</dbReference>
<dbReference type="InterPro" id="IPR041647">
    <property type="entry name" value="IRK_C"/>
</dbReference>
<dbReference type="GO" id="GO:0005242">
    <property type="term" value="F:inward rectifier potassium channel activity"/>
    <property type="evidence" value="ECO:0007669"/>
    <property type="project" value="InterPro"/>
</dbReference>
<organism evidence="14 16">
    <name type="scientific">Trichuris muris</name>
    <name type="common">Mouse whipworm</name>
    <dbReference type="NCBI Taxonomy" id="70415"/>
    <lineage>
        <taxon>Eukaryota</taxon>
        <taxon>Metazoa</taxon>
        <taxon>Ecdysozoa</taxon>
        <taxon>Nematoda</taxon>
        <taxon>Enoplea</taxon>
        <taxon>Dorylaimia</taxon>
        <taxon>Trichinellida</taxon>
        <taxon>Trichuridae</taxon>
        <taxon>Trichuris</taxon>
    </lineage>
</organism>
<name>A0A5S6QUU8_TRIMR</name>
<feature type="region of interest" description="Disordered" evidence="12">
    <location>
        <begin position="157"/>
        <end position="214"/>
    </location>
</feature>
<evidence type="ECO:0000256" key="4">
    <source>
        <dbReference type="ARBA" id="ARBA00022692"/>
    </source>
</evidence>
<accession>A0A5S6QUU8</accession>
<keyword evidence="2 11" id="KW-0813">Transport</keyword>
<evidence type="ECO:0000256" key="9">
    <source>
        <dbReference type="ARBA" id="ARBA00023136"/>
    </source>
</evidence>
<dbReference type="WBParaSite" id="TMUE_0000000417.1">
    <property type="protein sequence ID" value="TMUE_0000000417.1"/>
    <property type="gene ID" value="WBGene00296357"/>
</dbReference>
<dbReference type="GO" id="GO:0034765">
    <property type="term" value="P:regulation of monoatomic ion transmembrane transport"/>
    <property type="evidence" value="ECO:0007669"/>
    <property type="project" value="TreeGrafter"/>
</dbReference>
<evidence type="ECO:0000313" key="15">
    <source>
        <dbReference type="WBParaSite" id="TMUE_0000000417.1"/>
    </source>
</evidence>
<dbReference type="WBParaSite" id="TMUE_2000010667.1">
    <property type="protein sequence ID" value="TMUE_2000010667.1"/>
    <property type="gene ID" value="WBGene00292311"/>
</dbReference>
<evidence type="ECO:0000256" key="2">
    <source>
        <dbReference type="ARBA" id="ARBA00022448"/>
    </source>
</evidence>
<evidence type="ECO:0000256" key="1">
    <source>
        <dbReference type="ARBA" id="ARBA00004141"/>
    </source>
</evidence>
<keyword evidence="4 11" id="KW-0812">Transmembrane</keyword>
<dbReference type="SUPFAM" id="SSF81296">
    <property type="entry name" value="E set domains"/>
    <property type="match status" value="1"/>
</dbReference>
<dbReference type="PANTHER" id="PTHR11767">
    <property type="entry name" value="INWARD RECTIFIER POTASSIUM CHANNEL"/>
    <property type="match status" value="1"/>
</dbReference>
<dbReference type="GO" id="GO:1990573">
    <property type="term" value="P:potassium ion import across plasma membrane"/>
    <property type="evidence" value="ECO:0007669"/>
    <property type="project" value="TreeGrafter"/>
</dbReference>
<reference evidence="14" key="2">
    <citation type="submission" date="2014-03" db="EMBL/GenBank/DDBJ databases">
        <title>The whipworm genome and dual-species transcriptomics of an intimate host-pathogen interaction.</title>
        <authorList>
            <person name="Foth B.J."/>
            <person name="Tsai I.J."/>
            <person name="Reid A.J."/>
            <person name="Bancroft A.J."/>
            <person name="Nichol S."/>
            <person name="Tracey A."/>
            <person name="Holroyd N."/>
            <person name="Cotton J.A."/>
            <person name="Stanley E.J."/>
            <person name="Zarowiecki M."/>
            <person name="Liu J.Z."/>
            <person name="Huckvale T."/>
            <person name="Cooper P.J."/>
            <person name="Grencis R.K."/>
            <person name="Berriman M."/>
        </authorList>
    </citation>
    <scope>NUCLEOTIDE SEQUENCE [LARGE SCALE GENOMIC DNA]</scope>
    <source>
        <strain evidence="14">Edinburgh</strain>
    </source>
</reference>
<dbReference type="Pfam" id="PF17655">
    <property type="entry name" value="IRK_C"/>
    <property type="match status" value="1"/>
</dbReference>
<keyword evidence="8 11" id="KW-0406">Ion transport</keyword>
<reference evidence="15 16" key="3">
    <citation type="submission" date="2019-12" db="UniProtKB">
        <authorList>
            <consortium name="WormBaseParasite"/>
        </authorList>
    </citation>
    <scope>IDENTIFICATION</scope>
</reference>
<dbReference type="Gene3D" id="2.60.40.1400">
    <property type="entry name" value="G protein-activated inward rectifier potassium channel 1"/>
    <property type="match status" value="1"/>
</dbReference>
<keyword evidence="7" id="KW-1133">Transmembrane helix</keyword>
<evidence type="ECO:0000256" key="8">
    <source>
        <dbReference type="ARBA" id="ARBA00023065"/>
    </source>
</evidence>
<dbReference type="GO" id="GO:0005886">
    <property type="term" value="C:plasma membrane"/>
    <property type="evidence" value="ECO:0007669"/>
    <property type="project" value="TreeGrafter"/>
</dbReference>
<evidence type="ECO:0000256" key="11">
    <source>
        <dbReference type="RuleBase" id="RU003822"/>
    </source>
</evidence>
<dbReference type="STRING" id="70415.A0A5S6QUU8"/>
<dbReference type="InterPro" id="IPR014756">
    <property type="entry name" value="Ig_E-set"/>
</dbReference>
<proteinExistence type="inferred from homology"/>
<comment type="similarity">
    <text evidence="11">Belongs to the inward rectifier-type potassium channel (TC 1.A.2.1) family.</text>
</comment>
<protein>
    <submittedName>
        <fullName evidence="15 16">Inward rectifier potassium channel C-terminal domain-containing protein</fullName>
    </submittedName>
</protein>
<dbReference type="Proteomes" id="UP000046395">
    <property type="component" value="Unassembled WGS sequence"/>
</dbReference>
<dbReference type="AlphaFoldDB" id="A0A5S6QUU8"/>
<evidence type="ECO:0000313" key="14">
    <source>
        <dbReference type="Proteomes" id="UP000046395"/>
    </source>
</evidence>
<evidence type="ECO:0000256" key="5">
    <source>
        <dbReference type="ARBA" id="ARBA00022882"/>
    </source>
</evidence>
<feature type="domain" description="Inward rectifier potassium channel C-terminal" evidence="13">
    <location>
        <begin position="1"/>
        <end position="150"/>
    </location>
</feature>
<dbReference type="InterPro" id="IPR013518">
    <property type="entry name" value="K_chnl_inward-rec_Kir_cyto"/>
</dbReference>
<evidence type="ECO:0000256" key="7">
    <source>
        <dbReference type="ARBA" id="ARBA00022989"/>
    </source>
</evidence>
<comment type="subcellular location">
    <subcellularLocation>
        <location evidence="1 11">Membrane</location>
        <topology evidence="1 11">Multi-pass membrane protein</topology>
    </subcellularLocation>
</comment>
<keyword evidence="9" id="KW-0472">Membrane</keyword>
<keyword evidence="14" id="KW-1185">Reference proteome</keyword>
<keyword evidence="5 11" id="KW-0851">Voltage-gated channel</keyword>
<keyword evidence="10 11" id="KW-0407">Ion channel</keyword>
<evidence type="ECO:0000256" key="3">
    <source>
        <dbReference type="ARBA" id="ARBA00022538"/>
    </source>
</evidence>
<evidence type="ECO:0000259" key="13">
    <source>
        <dbReference type="Pfam" id="PF17655"/>
    </source>
</evidence>
<reference evidence="14" key="1">
    <citation type="submission" date="2013-11" db="EMBL/GenBank/DDBJ databases">
        <authorList>
            <person name="Aslett M."/>
        </authorList>
    </citation>
    <scope>NUCLEOTIDE SEQUENCE [LARGE SCALE GENOMIC DNA]</scope>
    <source>
        <strain evidence="14">Edinburgh</strain>
    </source>
</reference>
<dbReference type="GO" id="GO:0034702">
    <property type="term" value="C:monoatomic ion channel complex"/>
    <property type="evidence" value="ECO:0007669"/>
    <property type="project" value="UniProtKB-KW"/>
</dbReference>
<dbReference type="InterPro" id="IPR016449">
    <property type="entry name" value="K_chnl_inward-rec_Kir"/>
</dbReference>